<comment type="subcellular location">
    <subcellularLocation>
        <location evidence="1">Nucleus</location>
    </subcellularLocation>
</comment>
<feature type="region of interest" description="Disordered" evidence="5">
    <location>
        <begin position="99"/>
        <end position="133"/>
    </location>
</feature>
<dbReference type="EMBL" id="KQ971363">
    <property type="protein sequence ID" value="EFA07851.1"/>
    <property type="molecule type" value="Genomic_DNA"/>
</dbReference>
<dbReference type="FunCoup" id="D6WYX1">
    <property type="interactions" value="1159"/>
</dbReference>
<dbReference type="PANTHER" id="PTHR12687">
    <property type="entry name" value="NUCLEOLAR COMPLEX 2 AND RAD4-RELATED"/>
    <property type="match status" value="1"/>
</dbReference>
<gene>
    <name evidence="6" type="primary">AUGUSTUS-3.0.2_05421</name>
    <name evidence="6" type="ORF">TcasGA2_TC005421</name>
</gene>
<protein>
    <submittedName>
        <fullName evidence="6">Nucleolar complex protein 2 homolog-like Protein</fullName>
    </submittedName>
</protein>
<dbReference type="GO" id="GO:0030690">
    <property type="term" value="C:Noc1p-Noc2p complex"/>
    <property type="evidence" value="ECO:0000318"/>
    <property type="project" value="GO_Central"/>
</dbReference>
<feature type="coiled-coil region" evidence="4">
    <location>
        <begin position="551"/>
        <end position="578"/>
    </location>
</feature>
<evidence type="ECO:0000256" key="3">
    <source>
        <dbReference type="ARBA" id="ARBA00023242"/>
    </source>
</evidence>
<dbReference type="KEGG" id="tca:657042"/>
<dbReference type="InterPro" id="IPR016024">
    <property type="entry name" value="ARM-type_fold"/>
</dbReference>
<dbReference type="GO" id="GO:0003714">
    <property type="term" value="F:transcription corepressor activity"/>
    <property type="evidence" value="ECO:0000318"/>
    <property type="project" value="GO_Central"/>
</dbReference>
<keyword evidence="3" id="KW-0539">Nucleus</keyword>
<dbReference type="OMA" id="GCLRYYL"/>
<feature type="compositionally biased region" description="Acidic residues" evidence="5">
    <location>
        <begin position="116"/>
        <end position="129"/>
    </location>
</feature>
<evidence type="ECO:0000256" key="2">
    <source>
        <dbReference type="ARBA" id="ARBA00005907"/>
    </source>
</evidence>
<dbReference type="PANTHER" id="PTHR12687:SF4">
    <property type="entry name" value="NUCLEOLAR COMPLEX PROTEIN 2 HOMOLOG"/>
    <property type="match status" value="1"/>
</dbReference>
<evidence type="ECO:0000256" key="5">
    <source>
        <dbReference type="SAM" id="MobiDB-lite"/>
    </source>
</evidence>
<evidence type="ECO:0000256" key="4">
    <source>
        <dbReference type="SAM" id="Coils"/>
    </source>
</evidence>
<feature type="compositionally biased region" description="Basic residues" evidence="5">
    <location>
        <begin position="1"/>
        <end position="24"/>
    </location>
</feature>
<dbReference type="GO" id="GO:0042273">
    <property type="term" value="P:ribosomal large subunit biogenesis"/>
    <property type="evidence" value="ECO:0000318"/>
    <property type="project" value="GO_Central"/>
</dbReference>
<dbReference type="PhylomeDB" id="D6WYX1"/>
<dbReference type="GO" id="GO:0005654">
    <property type="term" value="C:nucleoplasm"/>
    <property type="evidence" value="ECO:0000318"/>
    <property type="project" value="GO_Central"/>
</dbReference>
<dbReference type="STRING" id="7070.D6WYX1"/>
<dbReference type="Pfam" id="PF03715">
    <property type="entry name" value="Noc2"/>
    <property type="match status" value="1"/>
</dbReference>
<feature type="compositionally biased region" description="Basic and acidic residues" evidence="5">
    <location>
        <begin position="65"/>
        <end position="74"/>
    </location>
</feature>
<dbReference type="GO" id="GO:0005730">
    <property type="term" value="C:nucleolus"/>
    <property type="evidence" value="ECO:0000318"/>
    <property type="project" value="GO_Central"/>
</dbReference>
<keyword evidence="7" id="KW-1185">Reference proteome</keyword>
<feature type="compositionally biased region" description="Basic residues" evidence="5">
    <location>
        <begin position="662"/>
        <end position="675"/>
    </location>
</feature>
<feature type="compositionally biased region" description="Acidic residues" evidence="5">
    <location>
        <begin position="41"/>
        <end position="50"/>
    </location>
</feature>
<dbReference type="InParanoid" id="D6WYX1"/>
<reference evidence="6 7" key="1">
    <citation type="journal article" date="2008" name="Nature">
        <title>The genome of the model beetle and pest Tribolium castaneum.</title>
        <authorList>
            <consortium name="Tribolium Genome Sequencing Consortium"/>
            <person name="Richards S."/>
            <person name="Gibbs R.A."/>
            <person name="Weinstock G.M."/>
            <person name="Brown S.J."/>
            <person name="Denell R."/>
            <person name="Beeman R.W."/>
            <person name="Gibbs R."/>
            <person name="Beeman R.W."/>
            <person name="Brown S.J."/>
            <person name="Bucher G."/>
            <person name="Friedrich M."/>
            <person name="Grimmelikhuijzen C.J."/>
            <person name="Klingler M."/>
            <person name="Lorenzen M."/>
            <person name="Richards S."/>
            <person name="Roth S."/>
            <person name="Schroder R."/>
            <person name="Tautz D."/>
            <person name="Zdobnov E.M."/>
            <person name="Muzny D."/>
            <person name="Gibbs R.A."/>
            <person name="Weinstock G.M."/>
            <person name="Attaway T."/>
            <person name="Bell S."/>
            <person name="Buhay C.J."/>
            <person name="Chandrabose M.N."/>
            <person name="Chavez D."/>
            <person name="Clerk-Blankenburg K.P."/>
            <person name="Cree A."/>
            <person name="Dao M."/>
            <person name="Davis C."/>
            <person name="Chacko J."/>
            <person name="Dinh H."/>
            <person name="Dugan-Rocha S."/>
            <person name="Fowler G."/>
            <person name="Garner T.T."/>
            <person name="Garnes J."/>
            <person name="Gnirke A."/>
            <person name="Hawes A."/>
            <person name="Hernandez J."/>
            <person name="Hines S."/>
            <person name="Holder M."/>
            <person name="Hume J."/>
            <person name="Jhangiani S.N."/>
            <person name="Joshi V."/>
            <person name="Khan Z.M."/>
            <person name="Jackson L."/>
            <person name="Kovar C."/>
            <person name="Kowis A."/>
            <person name="Lee S."/>
            <person name="Lewis L.R."/>
            <person name="Margolis J."/>
            <person name="Morgan M."/>
            <person name="Nazareth L.V."/>
            <person name="Nguyen N."/>
            <person name="Okwuonu G."/>
            <person name="Parker D."/>
            <person name="Richards S."/>
            <person name="Ruiz S.J."/>
            <person name="Santibanez J."/>
            <person name="Savard J."/>
            <person name="Scherer S.E."/>
            <person name="Schneider B."/>
            <person name="Sodergren E."/>
            <person name="Tautz D."/>
            <person name="Vattahil S."/>
            <person name="Villasana D."/>
            <person name="White C.S."/>
            <person name="Wright R."/>
            <person name="Park Y."/>
            <person name="Beeman R.W."/>
            <person name="Lord J."/>
            <person name="Oppert B."/>
            <person name="Lorenzen M."/>
            <person name="Brown S."/>
            <person name="Wang L."/>
            <person name="Savard J."/>
            <person name="Tautz D."/>
            <person name="Richards S."/>
            <person name="Weinstock G."/>
            <person name="Gibbs R.A."/>
            <person name="Liu Y."/>
            <person name="Worley K."/>
            <person name="Weinstock G."/>
            <person name="Elsik C.G."/>
            <person name="Reese J.T."/>
            <person name="Elhaik E."/>
            <person name="Landan G."/>
            <person name="Graur D."/>
            <person name="Arensburger P."/>
            <person name="Atkinson P."/>
            <person name="Beeman R.W."/>
            <person name="Beidler J."/>
            <person name="Brown S.J."/>
            <person name="Demuth J.P."/>
            <person name="Drury D.W."/>
            <person name="Du Y.Z."/>
            <person name="Fujiwara H."/>
            <person name="Lorenzen M."/>
            <person name="Maselli V."/>
            <person name="Osanai M."/>
            <person name="Park Y."/>
            <person name="Robertson H.M."/>
            <person name="Tu Z."/>
            <person name="Wang J.J."/>
            <person name="Wang S."/>
            <person name="Richards S."/>
            <person name="Song H."/>
            <person name="Zhang L."/>
            <person name="Sodergren E."/>
            <person name="Werner D."/>
            <person name="Stanke M."/>
            <person name="Morgenstern B."/>
            <person name="Solovyev V."/>
            <person name="Kosarev P."/>
            <person name="Brown G."/>
            <person name="Chen H.C."/>
            <person name="Ermolaeva O."/>
            <person name="Hlavina W."/>
            <person name="Kapustin Y."/>
            <person name="Kiryutin B."/>
            <person name="Kitts P."/>
            <person name="Maglott D."/>
            <person name="Pruitt K."/>
            <person name="Sapojnikov V."/>
            <person name="Souvorov A."/>
            <person name="Mackey A.J."/>
            <person name="Waterhouse R.M."/>
            <person name="Wyder S."/>
            <person name="Zdobnov E.M."/>
            <person name="Zdobnov E.M."/>
            <person name="Wyder S."/>
            <person name="Kriventseva E.V."/>
            <person name="Kadowaki T."/>
            <person name="Bork P."/>
            <person name="Aranda M."/>
            <person name="Bao R."/>
            <person name="Beermann A."/>
            <person name="Berns N."/>
            <person name="Bolognesi R."/>
            <person name="Bonneton F."/>
            <person name="Bopp D."/>
            <person name="Brown S.J."/>
            <person name="Bucher G."/>
            <person name="Butts T."/>
            <person name="Chaumot A."/>
            <person name="Denell R.E."/>
            <person name="Ferrier D.E."/>
            <person name="Friedrich M."/>
            <person name="Gordon C.M."/>
            <person name="Jindra M."/>
            <person name="Klingler M."/>
            <person name="Lan Q."/>
            <person name="Lattorff H.M."/>
            <person name="Laudet V."/>
            <person name="von Levetsow C."/>
            <person name="Liu Z."/>
            <person name="Lutz R."/>
            <person name="Lynch J.A."/>
            <person name="da Fonseca R.N."/>
            <person name="Posnien N."/>
            <person name="Reuter R."/>
            <person name="Roth S."/>
            <person name="Savard J."/>
            <person name="Schinko J.B."/>
            <person name="Schmitt C."/>
            <person name="Schoppmeier M."/>
            <person name="Schroder R."/>
            <person name="Shippy T.D."/>
            <person name="Simonnet F."/>
            <person name="Marques-Souza H."/>
            <person name="Tautz D."/>
            <person name="Tomoyasu Y."/>
            <person name="Trauner J."/>
            <person name="Van der Zee M."/>
            <person name="Vervoort M."/>
            <person name="Wittkopp N."/>
            <person name="Wimmer E.A."/>
            <person name="Yang X."/>
            <person name="Jones A.K."/>
            <person name="Sattelle D.B."/>
            <person name="Ebert P.R."/>
            <person name="Nelson D."/>
            <person name="Scott J.G."/>
            <person name="Beeman R.W."/>
            <person name="Muthukrishnan S."/>
            <person name="Kramer K.J."/>
            <person name="Arakane Y."/>
            <person name="Beeman R.W."/>
            <person name="Zhu Q."/>
            <person name="Hogenkamp D."/>
            <person name="Dixit R."/>
            <person name="Oppert B."/>
            <person name="Jiang H."/>
            <person name="Zou Z."/>
            <person name="Marshall J."/>
            <person name="Elpidina E."/>
            <person name="Vinokurov K."/>
            <person name="Oppert C."/>
            <person name="Zou Z."/>
            <person name="Evans J."/>
            <person name="Lu Z."/>
            <person name="Zhao P."/>
            <person name="Sumathipala N."/>
            <person name="Altincicek B."/>
            <person name="Vilcinskas A."/>
            <person name="Williams M."/>
            <person name="Hultmark D."/>
            <person name="Hetru C."/>
            <person name="Jiang H."/>
            <person name="Grimmelikhuijzen C.J."/>
            <person name="Hauser F."/>
            <person name="Cazzamali G."/>
            <person name="Williamson M."/>
            <person name="Park Y."/>
            <person name="Li B."/>
            <person name="Tanaka Y."/>
            <person name="Predel R."/>
            <person name="Neupert S."/>
            <person name="Schachtner J."/>
            <person name="Verleyen P."/>
            <person name="Raible F."/>
            <person name="Bork P."/>
            <person name="Friedrich M."/>
            <person name="Walden K.K."/>
            <person name="Robertson H.M."/>
            <person name="Angeli S."/>
            <person name="Foret S."/>
            <person name="Bucher G."/>
            <person name="Schuetz S."/>
            <person name="Maleszka R."/>
            <person name="Wimmer E.A."/>
            <person name="Beeman R.W."/>
            <person name="Lorenzen M."/>
            <person name="Tomoyasu Y."/>
            <person name="Miller S.C."/>
            <person name="Grossmann D."/>
            <person name="Bucher G."/>
        </authorList>
    </citation>
    <scope>NUCLEOTIDE SEQUENCE [LARGE SCALE GENOMIC DNA]</scope>
    <source>
        <strain evidence="6 7">Georgia GA2</strain>
    </source>
</reference>
<dbReference type="eggNOG" id="KOG2256">
    <property type="taxonomic scope" value="Eukaryota"/>
</dbReference>
<organism evidence="6 7">
    <name type="scientific">Tribolium castaneum</name>
    <name type="common">Red flour beetle</name>
    <dbReference type="NCBI Taxonomy" id="7070"/>
    <lineage>
        <taxon>Eukaryota</taxon>
        <taxon>Metazoa</taxon>
        <taxon>Ecdysozoa</taxon>
        <taxon>Arthropoda</taxon>
        <taxon>Hexapoda</taxon>
        <taxon>Insecta</taxon>
        <taxon>Pterygota</taxon>
        <taxon>Neoptera</taxon>
        <taxon>Endopterygota</taxon>
        <taxon>Coleoptera</taxon>
        <taxon>Polyphaga</taxon>
        <taxon>Cucujiformia</taxon>
        <taxon>Tenebrionidae</taxon>
        <taxon>Tenebrionidae incertae sedis</taxon>
        <taxon>Tribolium</taxon>
    </lineage>
</organism>
<sequence length="701" mass="80121">MAKIKKKTITKRPQKAKKAKLNKTKKSEDYSSMSVDKFLDQDFEASASDEETNHDSVEESSGDEIQEHKAALSKLKDTDPEFYKFLQDNDKKLLEFNLSDEESDDEESAPHKPPEELEVASDESDFEDDSQVKETGTVTLKMLKSWENSIQSDKSNKTITTVMQAFHAALLRVSSEEGQEQSNFKVEGPAVFNGVIQLCVLHLGPALRRFLGLSDGSKQPPHKCKRFVKVRRVLKDYFMDLSKLLKGVTSANIQTVLLKHLHYLSPFMVSYPNITKTILKRLITIWGTAEEGVRVLAFLCILRITNGQKAKFLDTVLKSMYMTYVKNSKFVSVGSLACINFMRRSLVEMFALDAGVAYQHVFLYIRQLAIYLRNAITVNKKENIHAVYNWQFVNSLKLWGSFLSASYHKMQLAQLVYPLVQVCLGVLKLVPTAQYYPLRFHVVKILMDLSRDTGVFIPILPFILEVLSGYDFNKKHQKVSMKPIQFTFLLRVSKSQMMENGFKDALIEAIYELLLEYLTTNSHSISFPDLSLLCVVQIKQFVKKCANANYNRKMKQLLEKIEQNSKFIENERSKTTLNITDFKQIEGWEAQVKTKGTPLATFYDSWIKLHKVKKNKQLTNNEELGEYNLPTIKKKPAKVRNEGPVELFPSDSEDEDGGEEKKRKRGKRGGKNVNKKIKDESGPVEDEGGADIVEDLKMSDW</sequence>
<comment type="similarity">
    <text evidence="2">Belongs to the NOC2 family.</text>
</comment>
<feature type="region of interest" description="Disordered" evidence="5">
    <location>
        <begin position="638"/>
        <end position="701"/>
    </location>
</feature>
<dbReference type="Proteomes" id="UP000007266">
    <property type="component" value="Linkage group 8"/>
</dbReference>
<dbReference type="GO" id="GO:0000122">
    <property type="term" value="P:negative regulation of transcription by RNA polymerase II"/>
    <property type="evidence" value="ECO:0000318"/>
    <property type="project" value="GO_Central"/>
</dbReference>
<dbReference type="OrthoDB" id="10266662at2759"/>
<dbReference type="HOGENOM" id="CLU_011272_1_1_1"/>
<feature type="region of interest" description="Disordered" evidence="5">
    <location>
        <begin position="1"/>
        <end position="74"/>
    </location>
</feature>
<evidence type="ECO:0000313" key="7">
    <source>
        <dbReference type="Proteomes" id="UP000007266"/>
    </source>
</evidence>
<evidence type="ECO:0000313" key="6">
    <source>
        <dbReference type="EMBL" id="EFA07851.1"/>
    </source>
</evidence>
<reference evidence="6 7" key="2">
    <citation type="journal article" date="2010" name="Nucleic Acids Res.">
        <title>BeetleBase in 2010: revisions to provide comprehensive genomic information for Tribolium castaneum.</title>
        <authorList>
            <person name="Kim H.S."/>
            <person name="Murphy T."/>
            <person name="Xia J."/>
            <person name="Caragea D."/>
            <person name="Park Y."/>
            <person name="Beeman R.W."/>
            <person name="Lorenzen M.D."/>
            <person name="Butcher S."/>
            <person name="Manak J.R."/>
            <person name="Brown S.J."/>
        </authorList>
    </citation>
    <scope>GENOME REANNOTATION</scope>
    <source>
        <strain evidence="6 7">Georgia GA2</strain>
    </source>
</reference>
<accession>D6WYX1</accession>
<dbReference type="GO" id="GO:0042393">
    <property type="term" value="F:histone binding"/>
    <property type="evidence" value="ECO:0000318"/>
    <property type="project" value="GO_Central"/>
</dbReference>
<dbReference type="SUPFAM" id="SSF48371">
    <property type="entry name" value="ARM repeat"/>
    <property type="match status" value="1"/>
</dbReference>
<feature type="compositionally biased region" description="Acidic residues" evidence="5">
    <location>
        <begin position="682"/>
        <end position="693"/>
    </location>
</feature>
<proteinExistence type="inferred from homology"/>
<dbReference type="GO" id="GO:0030691">
    <property type="term" value="C:Noc2p-Noc3p complex"/>
    <property type="evidence" value="ECO:0000318"/>
    <property type="project" value="GO_Central"/>
</dbReference>
<evidence type="ECO:0000256" key="1">
    <source>
        <dbReference type="ARBA" id="ARBA00004123"/>
    </source>
</evidence>
<dbReference type="InterPro" id="IPR005343">
    <property type="entry name" value="Noc2"/>
</dbReference>
<dbReference type="AlphaFoldDB" id="D6WYX1"/>
<name>D6WYX1_TRICA</name>
<keyword evidence="4" id="KW-0175">Coiled coil</keyword>